<evidence type="ECO:0000313" key="4">
    <source>
        <dbReference type="Proteomes" id="UP000023435"/>
    </source>
</evidence>
<sequence length="256" mass="28971">MSLTKFVRIKPMFMSMALVLVGFGSMMTPRPAQAFVCFWCATEITQYLNFGQLTTQYAKQLQQLQQQIQQYEQQVKQYQQMSLGNLKFQGNKGYRVNIAEQFPERGIDEGKVEACGTGAKNNPVGQQQYGYCVAIVQTQNRRYNAMVKMLKDVEMRDKQLEQAYTDRGTLSGDTDQGKLQTNTNYIEQVQAQMQNDLQNGQYTIDAYTALLTSLNENMVRAANTALKNKNKPSIIDTAIQGAALKVALQGARIRER</sequence>
<organism evidence="3 4">
    <name type="scientific">Lysobacter capsici AZ78</name>
    <dbReference type="NCBI Taxonomy" id="1444315"/>
    <lineage>
        <taxon>Bacteria</taxon>
        <taxon>Pseudomonadati</taxon>
        <taxon>Pseudomonadota</taxon>
        <taxon>Gammaproteobacteria</taxon>
        <taxon>Lysobacterales</taxon>
        <taxon>Lysobacteraceae</taxon>
        <taxon>Lysobacter</taxon>
    </lineage>
</organism>
<keyword evidence="4" id="KW-1185">Reference proteome</keyword>
<comment type="caution">
    <text evidence="3">The sequence shown here is derived from an EMBL/GenBank/DDBJ whole genome shotgun (WGS) entry which is preliminary data.</text>
</comment>
<protein>
    <submittedName>
        <fullName evidence="3">Minor pilin of type IV secretion complex, VirB5</fullName>
    </submittedName>
</protein>
<accession>A0A125MME7</accession>
<evidence type="ECO:0000256" key="1">
    <source>
        <dbReference type="SAM" id="Coils"/>
    </source>
</evidence>
<dbReference type="OrthoDB" id="6025466at2"/>
<feature type="chain" id="PRO_5007178045" evidence="2">
    <location>
        <begin position="35"/>
        <end position="256"/>
    </location>
</feature>
<dbReference type="RefSeq" id="WP_046656483.1">
    <property type="nucleotide sequence ID" value="NZ_JAJA02000001.1"/>
</dbReference>
<dbReference type="AlphaFoldDB" id="A0A125MME7"/>
<keyword evidence="2" id="KW-0732">Signal</keyword>
<name>A0A125MME7_9GAMM</name>
<evidence type="ECO:0000256" key="2">
    <source>
        <dbReference type="SAM" id="SignalP"/>
    </source>
</evidence>
<gene>
    <name evidence="3" type="ORF">AZ78_0704</name>
</gene>
<reference evidence="3 4" key="1">
    <citation type="journal article" date="2014" name="Genome Announc.">
        <title>Draft Genome Sequence of Lysobacter capsici AZ78, a Bacterium Antagonistic to Plant-Pathogenic Oomycetes.</title>
        <authorList>
            <person name="Puopolo G."/>
            <person name="Sonego P."/>
            <person name="Engelen K."/>
            <person name="Pertot I."/>
        </authorList>
    </citation>
    <scope>NUCLEOTIDE SEQUENCE [LARGE SCALE GENOMIC DNA]</scope>
    <source>
        <strain evidence="3 4">AZ78</strain>
    </source>
</reference>
<dbReference type="Proteomes" id="UP000023435">
    <property type="component" value="Unassembled WGS sequence"/>
</dbReference>
<dbReference type="EMBL" id="JAJA02000001">
    <property type="protein sequence ID" value="KWS03158.1"/>
    <property type="molecule type" value="Genomic_DNA"/>
</dbReference>
<evidence type="ECO:0000313" key="3">
    <source>
        <dbReference type="EMBL" id="KWS03158.1"/>
    </source>
</evidence>
<feature type="coiled-coil region" evidence="1">
    <location>
        <begin position="54"/>
        <end position="81"/>
    </location>
</feature>
<feature type="signal peptide" evidence="2">
    <location>
        <begin position="1"/>
        <end position="34"/>
    </location>
</feature>
<proteinExistence type="predicted"/>
<keyword evidence="1" id="KW-0175">Coiled coil</keyword>